<keyword evidence="3" id="KW-1185">Reference proteome</keyword>
<feature type="compositionally biased region" description="Basic and acidic residues" evidence="1">
    <location>
        <begin position="40"/>
        <end position="51"/>
    </location>
</feature>
<sequence length="850" mass="92764">MASTSTPTIQDDRSSSNVTVSSISIPSIPLSELQNNELEAKSVKTCTDRSSDSSLSPVPSDVGTPSPLKRKRSRRDRDEGDEEVSAVSKPEASPRPPVKRLRLDRDLSIGSQSTTLKRKTYPESVGEDGVDEADGQDNTTLSKPLDSETQETVSRLRSSLKRSGAPPPKKKVKIVEDPSSDSGGPACRTRRRTTLATTVASGGLEDIRASTPASVASSTPKRSGRGGRGGSRGGGRGGRGGRGGHDRSGNKKDKDADKDPGWPKDFTREYPDTEETLALKKRRQELKAFFRHLAPVHSTALETLAARDLTKICRKQDAHTTAPGYDDTLNTLQQKFKERQAILKAEYEVKVRAEMRRYQDAQNLSEQGFRDHVRNAHAEHLSFAKRDLQRLEETMTAVDDDDHTVAGSEDLNHQHRHTDPLQAQPAGENRTTRGYNSHAVRQIIPTALGSYDPEEFEEHARRRVMFTDIIEPILAEQERKQAEAEQEKAAQLEKIVRQNLDTLVQAAESNVREERPAPPSLPATPAQPTHQTPTPSAMQQAVYAVDLSRLADAAESLRQAEPSPPKRQARKRRATSKRPGSPNPTRVNGFHTLPPPPPPPPPPALPTPQQPSMGLPHPSSHERRHSSTKPSLQPSPMITGPNTHTSLPPPPPSMQTQHYPPIQIAPILNVPSFPYPAGHSPYLHQPPMPGPHLPPPQPQQFHHPPPPPHHHLFQPPQPQPHPLPTTDMSPFRPLRPQPQLQLQSQSQSQPQPSHQPPPTTASSPTTITVASPAPPTTTTTTTHHTLISTPTTTNQSRPSNRPRRNQTTRPDFEFRMFNPNPPGSSGSGSGSGSGRRGRGGGSTTGGAGGK</sequence>
<feature type="compositionally biased region" description="Gly residues" evidence="1">
    <location>
        <begin position="226"/>
        <end position="241"/>
    </location>
</feature>
<feature type="compositionally biased region" description="Low complexity" evidence="1">
    <location>
        <begin position="523"/>
        <end position="535"/>
    </location>
</feature>
<feature type="compositionally biased region" description="Basic residues" evidence="1">
    <location>
        <begin position="567"/>
        <end position="576"/>
    </location>
</feature>
<feature type="compositionally biased region" description="Pro residues" evidence="1">
    <location>
        <begin position="593"/>
        <end position="609"/>
    </location>
</feature>
<evidence type="ECO:0000256" key="1">
    <source>
        <dbReference type="SAM" id="MobiDB-lite"/>
    </source>
</evidence>
<feature type="compositionally biased region" description="Low complexity" evidence="1">
    <location>
        <begin position="760"/>
        <end position="799"/>
    </location>
</feature>
<feature type="compositionally biased region" description="Acidic residues" evidence="1">
    <location>
        <begin position="125"/>
        <end position="135"/>
    </location>
</feature>
<name>A0A0G2DUU9_PHACM</name>
<feature type="compositionally biased region" description="Gly residues" evidence="1">
    <location>
        <begin position="825"/>
        <end position="850"/>
    </location>
</feature>
<gene>
    <name evidence="2" type="ORF">UCRPC4_g06744</name>
</gene>
<reference evidence="2 3" key="2">
    <citation type="submission" date="2015-05" db="EMBL/GenBank/DDBJ databases">
        <authorList>
            <person name="Morales-Cruz A."/>
            <person name="Amrine K.C."/>
            <person name="Cantu D."/>
        </authorList>
    </citation>
    <scope>NUCLEOTIDE SEQUENCE [LARGE SCALE GENOMIC DNA]</scope>
    <source>
        <strain evidence="2">UCRPC4</strain>
    </source>
</reference>
<feature type="compositionally biased region" description="Pro residues" evidence="1">
    <location>
        <begin position="684"/>
        <end position="707"/>
    </location>
</feature>
<feature type="compositionally biased region" description="Basic and acidic residues" evidence="1">
    <location>
        <begin position="243"/>
        <end position="269"/>
    </location>
</feature>
<feature type="compositionally biased region" description="Low complexity" evidence="1">
    <location>
        <begin position="52"/>
        <end position="62"/>
    </location>
</feature>
<proteinExistence type="predicted"/>
<feature type="region of interest" description="Disordered" evidence="1">
    <location>
        <begin position="40"/>
        <end position="269"/>
    </location>
</feature>
<feature type="compositionally biased region" description="Low complexity" evidence="1">
    <location>
        <begin position="209"/>
        <end position="220"/>
    </location>
</feature>
<accession>A0A0G2DUU9</accession>
<organism evidence="2 3">
    <name type="scientific">Phaeomoniella chlamydospora</name>
    <name type="common">Phaeoacremonium chlamydosporum</name>
    <dbReference type="NCBI Taxonomy" id="158046"/>
    <lineage>
        <taxon>Eukaryota</taxon>
        <taxon>Fungi</taxon>
        <taxon>Dikarya</taxon>
        <taxon>Ascomycota</taxon>
        <taxon>Pezizomycotina</taxon>
        <taxon>Eurotiomycetes</taxon>
        <taxon>Chaetothyriomycetidae</taxon>
        <taxon>Phaeomoniellales</taxon>
        <taxon>Phaeomoniellaceae</taxon>
        <taxon>Phaeomoniella</taxon>
    </lineage>
</organism>
<dbReference type="EMBL" id="LCWF01000226">
    <property type="protein sequence ID" value="KKY14424.1"/>
    <property type="molecule type" value="Genomic_DNA"/>
</dbReference>
<evidence type="ECO:0000313" key="3">
    <source>
        <dbReference type="Proteomes" id="UP000053317"/>
    </source>
</evidence>
<feature type="region of interest" description="Disordered" evidence="1">
    <location>
        <begin position="1"/>
        <end position="21"/>
    </location>
</feature>
<evidence type="ECO:0000313" key="2">
    <source>
        <dbReference type="EMBL" id="KKY14424.1"/>
    </source>
</evidence>
<feature type="region of interest" description="Disordered" evidence="1">
    <location>
        <begin position="399"/>
        <end position="433"/>
    </location>
</feature>
<feature type="region of interest" description="Disordered" evidence="1">
    <location>
        <begin position="556"/>
        <end position="850"/>
    </location>
</feature>
<reference evidence="2 3" key="1">
    <citation type="submission" date="2015-05" db="EMBL/GenBank/DDBJ databases">
        <title>Distinctive expansion of gene families associated with plant cell wall degradation and secondary metabolism in the genomes of grapevine trunk pathogens.</title>
        <authorList>
            <person name="Lawrence D.P."/>
            <person name="Travadon R."/>
            <person name="Rolshausen P.E."/>
            <person name="Baumgartner K."/>
        </authorList>
    </citation>
    <scope>NUCLEOTIDE SEQUENCE [LARGE SCALE GENOMIC DNA]</scope>
    <source>
        <strain evidence="2">UCRPC4</strain>
    </source>
</reference>
<protein>
    <submittedName>
        <fullName evidence="2">Putative vegetative cell wall protein gp1</fullName>
    </submittedName>
</protein>
<comment type="caution">
    <text evidence="2">The sequence shown here is derived from an EMBL/GenBank/DDBJ whole genome shotgun (WGS) entry which is preliminary data.</text>
</comment>
<dbReference type="Proteomes" id="UP000053317">
    <property type="component" value="Unassembled WGS sequence"/>
</dbReference>
<feature type="compositionally biased region" description="Basic and acidic residues" evidence="1">
    <location>
        <begin position="410"/>
        <end position="419"/>
    </location>
</feature>
<dbReference type="AlphaFoldDB" id="A0A0G2DUU9"/>
<feature type="compositionally biased region" description="Low complexity" evidence="1">
    <location>
        <begin position="737"/>
        <end position="752"/>
    </location>
</feature>
<feature type="region of interest" description="Disordered" evidence="1">
    <location>
        <begin position="508"/>
        <end position="537"/>
    </location>
</feature>